<organism evidence="3 4">
    <name type="scientific">Actinomadura rubrobrunea</name>
    <dbReference type="NCBI Taxonomy" id="115335"/>
    <lineage>
        <taxon>Bacteria</taxon>
        <taxon>Bacillati</taxon>
        <taxon>Actinomycetota</taxon>
        <taxon>Actinomycetes</taxon>
        <taxon>Streptosporangiales</taxon>
        <taxon>Thermomonosporaceae</taxon>
        <taxon>Actinomadura</taxon>
    </lineage>
</organism>
<dbReference type="RefSeq" id="WP_106258144.1">
    <property type="nucleotide sequence ID" value="NZ_BSRZ01000001.1"/>
</dbReference>
<reference evidence="3" key="1">
    <citation type="submission" date="2023-02" db="EMBL/GenBank/DDBJ databases">
        <title>Actinomadura rubrobrunea NBRC 14622.</title>
        <authorList>
            <person name="Ichikawa N."/>
            <person name="Sato H."/>
            <person name="Tonouchi N."/>
        </authorList>
    </citation>
    <scope>NUCLEOTIDE SEQUENCE</scope>
    <source>
        <strain evidence="3">NBRC 14622</strain>
    </source>
</reference>
<sequence>MWPEAIPSGARRPADRLRPARPALAARIAIVGGLALAGWIAAALLTHAADAAVTDTDEVALTEAGGGPAAGQRYHRQIVDEVLRGVSRLVDAPDEQAATAPEAPAADTVRRHRARHAEPPARLPDPAEPDRRADRGDRPTWSLMDRGGLLTAESLLRALDDDLSGGEADSVDDAAMLWRTVRMLADVSRPADAFVPVDLRPVVDAAVSGDMTVSVPEPMGGADAQVPPAPSGGPVAPGASAQSAASPPGFDGAADRAVEATAPPEEDASSSADVGLEPRVASPDVAVQPAVHDCRSCRTKGEPPSPLLPFPIDRPAPADVSSVSGGHAQLPLAGIFQAQPLKAPRDSGFSAVPYVALQDMIAVEDLAAVPD</sequence>
<evidence type="ECO:0000313" key="3">
    <source>
        <dbReference type="EMBL" id="GLW62009.1"/>
    </source>
</evidence>
<accession>A0A9W6PP03</accession>
<dbReference type="EMBL" id="BSRZ01000001">
    <property type="protein sequence ID" value="GLW62009.1"/>
    <property type="molecule type" value="Genomic_DNA"/>
</dbReference>
<feature type="compositionally biased region" description="Basic and acidic residues" evidence="1">
    <location>
        <begin position="128"/>
        <end position="138"/>
    </location>
</feature>
<keyword evidence="4" id="KW-1185">Reference proteome</keyword>
<dbReference type="AlphaFoldDB" id="A0A9W6PP03"/>
<proteinExistence type="predicted"/>
<evidence type="ECO:0000256" key="1">
    <source>
        <dbReference type="SAM" id="MobiDB-lite"/>
    </source>
</evidence>
<evidence type="ECO:0000256" key="2">
    <source>
        <dbReference type="SAM" id="Phobius"/>
    </source>
</evidence>
<protein>
    <submittedName>
        <fullName evidence="3">Uncharacterized protein</fullName>
    </submittedName>
</protein>
<gene>
    <name evidence="3" type="ORF">Arub01_02530</name>
</gene>
<name>A0A9W6PP03_9ACTN</name>
<keyword evidence="2" id="KW-0812">Transmembrane</keyword>
<feature type="region of interest" description="Disordered" evidence="1">
    <location>
        <begin position="214"/>
        <end position="275"/>
    </location>
</feature>
<comment type="caution">
    <text evidence="3">The sequence shown here is derived from an EMBL/GenBank/DDBJ whole genome shotgun (WGS) entry which is preliminary data.</text>
</comment>
<evidence type="ECO:0000313" key="4">
    <source>
        <dbReference type="Proteomes" id="UP001165124"/>
    </source>
</evidence>
<keyword evidence="2" id="KW-1133">Transmembrane helix</keyword>
<keyword evidence="2" id="KW-0472">Membrane</keyword>
<feature type="region of interest" description="Disordered" evidence="1">
    <location>
        <begin position="92"/>
        <end position="144"/>
    </location>
</feature>
<dbReference type="Proteomes" id="UP001165124">
    <property type="component" value="Unassembled WGS sequence"/>
</dbReference>
<feature type="transmembrane region" description="Helical" evidence="2">
    <location>
        <begin position="24"/>
        <end position="45"/>
    </location>
</feature>
<feature type="compositionally biased region" description="Low complexity" evidence="1">
    <location>
        <begin position="232"/>
        <end position="249"/>
    </location>
</feature>
<feature type="compositionally biased region" description="Low complexity" evidence="1">
    <location>
        <begin position="95"/>
        <end position="107"/>
    </location>
</feature>